<comment type="caution">
    <text evidence="1">The sequence shown here is derived from an EMBL/GenBank/DDBJ whole genome shotgun (WGS) entry which is preliminary data.</text>
</comment>
<accession>A0A645GGN7</accession>
<gene>
    <name evidence="1" type="ORF">SDC9_173521</name>
</gene>
<protein>
    <submittedName>
        <fullName evidence="1">Uncharacterized protein</fullName>
    </submittedName>
</protein>
<dbReference type="EMBL" id="VSSQ01075519">
    <property type="protein sequence ID" value="MPN26097.1"/>
    <property type="molecule type" value="Genomic_DNA"/>
</dbReference>
<organism evidence="1">
    <name type="scientific">bioreactor metagenome</name>
    <dbReference type="NCBI Taxonomy" id="1076179"/>
    <lineage>
        <taxon>unclassified sequences</taxon>
        <taxon>metagenomes</taxon>
        <taxon>ecological metagenomes</taxon>
    </lineage>
</organism>
<dbReference type="AlphaFoldDB" id="A0A645GGN7"/>
<proteinExistence type="predicted"/>
<name>A0A645GGN7_9ZZZZ</name>
<sequence length="95" mass="10368">MHVACGGFIDLVAHDALKRLVLGLWRVEQLAVHGGVLRAQAVAGLAVRGVPIRLGDVLAIHAGHDRAFLGEVVLVHTNENERGNDQQNQQEHHYL</sequence>
<evidence type="ECO:0000313" key="1">
    <source>
        <dbReference type="EMBL" id="MPN26097.1"/>
    </source>
</evidence>
<reference evidence="1" key="1">
    <citation type="submission" date="2019-08" db="EMBL/GenBank/DDBJ databases">
        <authorList>
            <person name="Kucharzyk K."/>
            <person name="Murdoch R.W."/>
            <person name="Higgins S."/>
            <person name="Loffler F."/>
        </authorList>
    </citation>
    <scope>NUCLEOTIDE SEQUENCE</scope>
</reference>